<dbReference type="RefSeq" id="WP_154738154.1">
    <property type="nucleotide sequence ID" value="NZ_WMBQ01000001.1"/>
</dbReference>
<dbReference type="Proteomes" id="UP000440694">
    <property type="component" value="Unassembled WGS sequence"/>
</dbReference>
<dbReference type="PANTHER" id="PTHR43567">
    <property type="entry name" value="FLAVOREDOXIN-RELATED-RELATED"/>
    <property type="match status" value="1"/>
</dbReference>
<dbReference type="Gene3D" id="2.30.110.10">
    <property type="entry name" value="Electron Transport, Fmn-binding Protein, Chain A"/>
    <property type="match status" value="1"/>
</dbReference>
<dbReference type="GO" id="GO:0016646">
    <property type="term" value="F:oxidoreductase activity, acting on the CH-NH group of donors, NAD or NADP as acceptor"/>
    <property type="evidence" value="ECO:0007669"/>
    <property type="project" value="UniProtKB-ARBA"/>
</dbReference>
<dbReference type="SMART" id="SM00903">
    <property type="entry name" value="Flavin_Reduct"/>
    <property type="match status" value="1"/>
</dbReference>
<evidence type="ECO:0000313" key="6">
    <source>
        <dbReference type="Proteomes" id="UP000440694"/>
    </source>
</evidence>
<evidence type="ECO:0000259" key="4">
    <source>
        <dbReference type="SMART" id="SM00903"/>
    </source>
</evidence>
<gene>
    <name evidence="5" type="ORF">GIW81_04695</name>
</gene>
<dbReference type="AlphaFoldDB" id="A0A6I3KLN8"/>
<dbReference type="EMBL" id="WMBQ01000001">
    <property type="protein sequence ID" value="MTD93631.1"/>
    <property type="molecule type" value="Genomic_DNA"/>
</dbReference>
<dbReference type="GO" id="GO:0010181">
    <property type="term" value="F:FMN binding"/>
    <property type="evidence" value="ECO:0007669"/>
    <property type="project" value="InterPro"/>
</dbReference>
<dbReference type="PANTHER" id="PTHR43567:SF1">
    <property type="entry name" value="FLAVOREDOXIN"/>
    <property type="match status" value="1"/>
</dbReference>
<keyword evidence="6" id="KW-1185">Reference proteome</keyword>
<keyword evidence="2" id="KW-0285">Flavoprotein</keyword>
<comment type="caution">
    <text evidence="5">The sequence shown here is derived from an EMBL/GenBank/DDBJ whole genome shotgun (WGS) entry which is preliminary data.</text>
</comment>
<evidence type="ECO:0000256" key="3">
    <source>
        <dbReference type="ARBA" id="ARBA00038054"/>
    </source>
</evidence>
<evidence type="ECO:0000313" key="5">
    <source>
        <dbReference type="EMBL" id="MTD93631.1"/>
    </source>
</evidence>
<dbReference type="InterPro" id="IPR052174">
    <property type="entry name" value="Flavoredoxin"/>
</dbReference>
<protein>
    <submittedName>
        <fullName evidence="5">Flavin reductase family protein</fullName>
    </submittedName>
</protein>
<name>A0A6I3KLN8_9HYPH</name>
<reference evidence="5 6" key="1">
    <citation type="submission" date="2019-11" db="EMBL/GenBank/DDBJ databases">
        <title>Identification of a novel strain.</title>
        <authorList>
            <person name="Xu Q."/>
            <person name="Wang G."/>
        </authorList>
    </citation>
    <scope>NUCLEOTIDE SEQUENCE [LARGE SCALE GENOMIC DNA]</scope>
    <source>
        <strain evidence="6">xq</strain>
    </source>
</reference>
<dbReference type="InterPro" id="IPR002563">
    <property type="entry name" value="Flavin_Rdtase-like_dom"/>
</dbReference>
<organism evidence="5 6">
    <name type="scientific">Hyphomicrobium album</name>
    <dbReference type="NCBI Taxonomy" id="2665159"/>
    <lineage>
        <taxon>Bacteria</taxon>
        <taxon>Pseudomonadati</taxon>
        <taxon>Pseudomonadota</taxon>
        <taxon>Alphaproteobacteria</taxon>
        <taxon>Hyphomicrobiales</taxon>
        <taxon>Hyphomicrobiaceae</taxon>
        <taxon>Hyphomicrobium</taxon>
    </lineage>
</organism>
<evidence type="ECO:0000256" key="2">
    <source>
        <dbReference type="ARBA" id="ARBA00022630"/>
    </source>
</evidence>
<dbReference type="SUPFAM" id="SSF50475">
    <property type="entry name" value="FMN-binding split barrel"/>
    <property type="match status" value="1"/>
</dbReference>
<comment type="cofactor">
    <cofactor evidence="1">
        <name>FMN</name>
        <dbReference type="ChEBI" id="CHEBI:58210"/>
    </cofactor>
</comment>
<dbReference type="InterPro" id="IPR012349">
    <property type="entry name" value="Split_barrel_FMN-bd"/>
</dbReference>
<sequence>MRTYQKQDFPVGNVRRFLEPGPIVLVSTAYKGEANIMTMGWHMIMEFEPSLVGCYIWSENHSRELARKSKECVINLPTADMAAKVVGIGNCSGRDTDKFARFNLTATKGAKVMAPVISECYANFECRLHDASLINKYSLFVWEVVEAHVARSPRYPRTLHYRGDGEFMISGANTRRYRRLFKPEML</sequence>
<feature type="domain" description="Flavin reductase like" evidence="4">
    <location>
        <begin position="16"/>
        <end position="168"/>
    </location>
</feature>
<comment type="similarity">
    <text evidence="3">Belongs to the flavoredoxin family.</text>
</comment>
<proteinExistence type="inferred from homology"/>
<evidence type="ECO:0000256" key="1">
    <source>
        <dbReference type="ARBA" id="ARBA00001917"/>
    </source>
</evidence>
<accession>A0A6I3KLN8</accession>
<dbReference type="Pfam" id="PF01613">
    <property type="entry name" value="Flavin_Reduct"/>
    <property type="match status" value="1"/>
</dbReference>